<dbReference type="GO" id="GO:0006099">
    <property type="term" value="P:tricarboxylic acid cycle"/>
    <property type="evidence" value="ECO:0007669"/>
    <property type="project" value="InterPro"/>
</dbReference>
<organism evidence="10 11">
    <name type="scientific">Acanthoscelides obtectus</name>
    <name type="common">Bean weevil</name>
    <name type="synonym">Bruchus obtectus</name>
    <dbReference type="NCBI Taxonomy" id="200917"/>
    <lineage>
        <taxon>Eukaryota</taxon>
        <taxon>Metazoa</taxon>
        <taxon>Ecdysozoa</taxon>
        <taxon>Arthropoda</taxon>
        <taxon>Hexapoda</taxon>
        <taxon>Insecta</taxon>
        <taxon>Pterygota</taxon>
        <taxon>Neoptera</taxon>
        <taxon>Endopterygota</taxon>
        <taxon>Coleoptera</taxon>
        <taxon>Polyphaga</taxon>
        <taxon>Cucujiformia</taxon>
        <taxon>Chrysomeloidea</taxon>
        <taxon>Chrysomelidae</taxon>
        <taxon>Bruchinae</taxon>
        <taxon>Bruchini</taxon>
        <taxon>Acanthoscelides</taxon>
    </lineage>
</organism>
<comment type="caution">
    <text evidence="10">The sequence shown here is derived from an EMBL/GenBank/DDBJ whole genome shotgun (WGS) entry which is preliminary data.</text>
</comment>
<evidence type="ECO:0000256" key="9">
    <source>
        <dbReference type="SAM" id="Phobius"/>
    </source>
</evidence>
<evidence type="ECO:0008006" key="12">
    <source>
        <dbReference type="Google" id="ProtNLM"/>
    </source>
</evidence>
<evidence type="ECO:0000256" key="2">
    <source>
        <dbReference type="ARBA" id="ARBA00005163"/>
    </source>
</evidence>
<dbReference type="PROSITE" id="PS01001">
    <property type="entry name" value="SDH_CYT_2"/>
    <property type="match status" value="1"/>
</dbReference>
<dbReference type="GO" id="GO:0006121">
    <property type="term" value="P:mitochondrial electron transport, succinate to ubiquinone"/>
    <property type="evidence" value="ECO:0007669"/>
    <property type="project" value="UniProtKB-ARBA"/>
</dbReference>
<evidence type="ECO:0000313" key="11">
    <source>
        <dbReference type="Proteomes" id="UP001152888"/>
    </source>
</evidence>
<keyword evidence="8 9" id="KW-0472">Membrane</keyword>
<evidence type="ECO:0000256" key="6">
    <source>
        <dbReference type="ARBA" id="ARBA00022989"/>
    </source>
</evidence>
<evidence type="ECO:0000256" key="4">
    <source>
        <dbReference type="ARBA" id="ARBA00022692"/>
    </source>
</evidence>
<dbReference type="GO" id="GO:0005739">
    <property type="term" value="C:mitochondrion"/>
    <property type="evidence" value="ECO:0007669"/>
    <property type="project" value="GOC"/>
</dbReference>
<dbReference type="CDD" id="cd03499">
    <property type="entry name" value="SQR_TypeC_SdhC"/>
    <property type="match status" value="1"/>
</dbReference>
<keyword evidence="5" id="KW-0479">Metal-binding</keyword>
<comment type="pathway">
    <text evidence="2">Carbohydrate metabolism; tricarboxylic acid cycle.</text>
</comment>
<keyword evidence="7" id="KW-0408">Iron</keyword>
<comment type="subcellular location">
    <subcellularLocation>
        <location evidence="1">Membrane</location>
        <topology evidence="1">Multi-pass membrane protein</topology>
    </subcellularLocation>
</comment>
<dbReference type="InterPro" id="IPR018495">
    <property type="entry name" value="Succ_DH_cyt_bsu_CS"/>
</dbReference>
<evidence type="ECO:0000256" key="7">
    <source>
        <dbReference type="ARBA" id="ARBA00023004"/>
    </source>
</evidence>
<keyword evidence="3" id="KW-0349">Heme</keyword>
<dbReference type="NCBIfam" id="TIGR02970">
    <property type="entry name" value="succ_dehyd_cytB"/>
    <property type="match status" value="1"/>
</dbReference>
<sequence length="228" mass="25754">MFCGLQYICFVRLAIDQINRFVKLKFVRFSNYHNFLTMSLIFRLAGAGSRLSPNIGSHFMRHDKSGLISFIRPVTLKAQPAQPPKEEGHDERNMRLKRPQSPHLTIYAPQLTSMLSISHRLSGMALSAYVIALGIGAIVLPESIPDYIEKLECLEIGTVGISIVKFMLAFPLSYHFWNGIRHLIWDTGRFLTIKDVYITGYIMLALAVATAIALTMICIPSEEKPQQQ</sequence>
<dbReference type="PANTHER" id="PTHR10978:SF5">
    <property type="entry name" value="SUCCINATE DEHYDROGENASE CYTOCHROME B560 SUBUNIT, MITOCHONDRIAL"/>
    <property type="match status" value="1"/>
</dbReference>
<protein>
    <recommendedName>
        <fullName evidence="12">Succinate dehydrogenase cytochrome b560 subunit, mitochondrial</fullName>
    </recommendedName>
</protein>
<accession>A0A9P0K9W2</accession>
<feature type="transmembrane region" description="Helical" evidence="9">
    <location>
        <begin position="153"/>
        <end position="177"/>
    </location>
</feature>
<evidence type="ECO:0000313" key="10">
    <source>
        <dbReference type="EMBL" id="CAH1970873.1"/>
    </source>
</evidence>
<dbReference type="GO" id="GO:0016020">
    <property type="term" value="C:membrane"/>
    <property type="evidence" value="ECO:0007669"/>
    <property type="project" value="UniProtKB-SubCell"/>
</dbReference>
<evidence type="ECO:0000256" key="1">
    <source>
        <dbReference type="ARBA" id="ARBA00004141"/>
    </source>
</evidence>
<dbReference type="Proteomes" id="UP001152888">
    <property type="component" value="Unassembled WGS sequence"/>
</dbReference>
<evidence type="ECO:0000256" key="8">
    <source>
        <dbReference type="ARBA" id="ARBA00023136"/>
    </source>
</evidence>
<gene>
    <name evidence="10" type="ORF">ACAOBT_LOCUS9155</name>
</gene>
<evidence type="ECO:0000256" key="3">
    <source>
        <dbReference type="ARBA" id="ARBA00022617"/>
    </source>
</evidence>
<keyword evidence="6 9" id="KW-1133">Transmembrane helix</keyword>
<dbReference type="PANTHER" id="PTHR10978">
    <property type="entry name" value="SUCCINATE DEHYDROGENASE CYTOCHROME B560 SUBUNIT"/>
    <property type="match status" value="1"/>
</dbReference>
<dbReference type="SUPFAM" id="SSF81343">
    <property type="entry name" value="Fumarate reductase respiratory complex transmembrane subunits"/>
    <property type="match status" value="1"/>
</dbReference>
<dbReference type="AlphaFoldDB" id="A0A9P0K9W2"/>
<dbReference type="GO" id="GO:0046872">
    <property type="term" value="F:metal ion binding"/>
    <property type="evidence" value="ECO:0007669"/>
    <property type="project" value="UniProtKB-KW"/>
</dbReference>
<dbReference type="InterPro" id="IPR034804">
    <property type="entry name" value="SQR/QFR_C/D"/>
</dbReference>
<dbReference type="EMBL" id="CAKOFQ010006778">
    <property type="protein sequence ID" value="CAH1970873.1"/>
    <property type="molecule type" value="Genomic_DNA"/>
</dbReference>
<dbReference type="GO" id="GO:0009055">
    <property type="term" value="F:electron transfer activity"/>
    <property type="evidence" value="ECO:0007669"/>
    <property type="project" value="InterPro"/>
</dbReference>
<reference evidence="10" key="1">
    <citation type="submission" date="2022-03" db="EMBL/GenBank/DDBJ databases">
        <authorList>
            <person name="Sayadi A."/>
        </authorList>
    </citation>
    <scope>NUCLEOTIDE SEQUENCE</scope>
</reference>
<dbReference type="Gene3D" id="1.20.1300.10">
    <property type="entry name" value="Fumarate reductase/succinate dehydrogenase, transmembrane subunit"/>
    <property type="match status" value="1"/>
</dbReference>
<dbReference type="InterPro" id="IPR000701">
    <property type="entry name" value="SuccDH_FuR_B_TM-su"/>
</dbReference>
<dbReference type="FunFam" id="1.20.1300.10:FF:000011">
    <property type="entry name" value="Succinate dehydrogenase cytochrome b560 subunit"/>
    <property type="match status" value="1"/>
</dbReference>
<dbReference type="Pfam" id="PF01127">
    <property type="entry name" value="Sdh_cyt"/>
    <property type="match status" value="1"/>
</dbReference>
<keyword evidence="4 9" id="KW-0812">Transmembrane</keyword>
<dbReference type="OrthoDB" id="588261at2759"/>
<proteinExistence type="predicted"/>
<dbReference type="InterPro" id="IPR014314">
    <property type="entry name" value="Succ_DH_cytb556"/>
</dbReference>
<feature type="transmembrane region" description="Helical" evidence="9">
    <location>
        <begin position="121"/>
        <end position="141"/>
    </location>
</feature>
<keyword evidence="11" id="KW-1185">Reference proteome</keyword>
<evidence type="ECO:0000256" key="5">
    <source>
        <dbReference type="ARBA" id="ARBA00022723"/>
    </source>
</evidence>
<name>A0A9P0K9W2_ACAOB</name>
<feature type="transmembrane region" description="Helical" evidence="9">
    <location>
        <begin position="197"/>
        <end position="219"/>
    </location>
</feature>